<reference evidence="1" key="1">
    <citation type="submission" date="2016-08" db="EMBL/GenBank/DDBJ databases">
        <authorList>
            <person name="Seilhamer J.J."/>
        </authorList>
    </citation>
    <scope>NUCLEOTIDE SEQUENCE</scope>
    <source>
        <strain evidence="1">86-1</strain>
    </source>
</reference>
<accession>A0A212L0H8</accession>
<sequence>MFMADAPNCMLVLILLITCTLRQD</sequence>
<name>A0A212L0H8_9BACT</name>
<protein>
    <submittedName>
        <fullName evidence="1">Uncharacterized protein</fullName>
    </submittedName>
</protein>
<gene>
    <name evidence="1" type="ORF">KL86DES1_10840</name>
</gene>
<dbReference type="AlphaFoldDB" id="A0A212L0H8"/>
<dbReference type="EMBL" id="FMJC01000001">
    <property type="protein sequence ID" value="SCM71063.1"/>
    <property type="molecule type" value="Genomic_DNA"/>
</dbReference>
<organism evidence="1">
    <name type="scientific">uncultured Desulfovibrio sp</name>
    <dbReference type="NCBI Taxonomy" id="167968"/>
    <lineage>
        <taxon>Bacteria</taxon>
        <taxon>Pseudomonadati</taxon>
        <taxon>Thermodesulfobacteriota</taxon>
        <taxon>Desulfovibrionia</taxon>
        <taxon>Desulfovibrionales</taxon>
        <taxon>Desulfovibrionaceae</taxon>
        <taxon>Desulfovibrio</taxon>
        <taxon>environmental samples</taxon>
    </lineage>
</organism>
<evidence type="ECO:0000313" key="1">
    <source>
        <dbReference type="EMBL" id="SCM71063.1"/>
    </source>
</evidence>
<proteinExistence type="predicted"/>